<proteinExistence type="predicted"/>
<keyword evidence="2" id="KW-1185">Reference proteome</keyword>
<sequence length="149" mass="15152">MDGSVIPRGGAAVGLLDELGAVEAGAVLCLRLVGGAADASVRQAFEAETGPYGGREAMSAIGSLCELCHLYGRRPLMRHHLTCKCLGGDEACIAQVVSAALAGDRDDAMLMATLLVRADLAPSLVSLAERAGVALSRLAATPVSAGRVH</sequence>
<evidence type="ECO:0000313" key="1">
    <source>
        <dbReference type="EMBL" id="EAQ12299.1"/>
    </source>
</evidence>
<dbReference type="RefSeq" id="WP_008330631.1">
    <property type="nucleotide sequence ID" value="NZ_CH902578.1"/>
</dbReference>
<gene>
    <name evidence="1" type="ORF">RB2654_08837</name>
</gene>
<organism evidence="1 2">
    <name type="scientific">Maritimibacter alkaliphilus HTCC2654</name>
    <dbReference type="NCBI Taxonomy" id="314271"/>
    <lineage>
        <taxon>Bacteria</taxon>
        <taxon>Pseudomonadati</taxon>
        <taxon>Pseudomonadota</taxon>
        <taxon>Alphaproteobacteria</taxon>
        <taxon>Rhodobacterales</taxon>
        <taxon>Roseobacteraceae</taxon>
        <taxon>Maritimibacter</taxon>
    </lineage>
</organism>
<dbReference type="AlphaFoldDB" id="A3VHV8"/>
<dbReference type="EMBL" id="AAMT01000009">
    <property type="protein sequence ID" value="EAQ12299.1"/>
    <property type="molecule type" value="Genomic_DNA"/>
</dbReference>
<dbReference type="STRING" id="314271.RB2654_08837"/>
<evidence type="ECO:0000313" key="2">
    <source>
        <dbReference type="Proteomes" id="UP000002931"/>
    </source>
</evidence>
<dbReference type="HOGENOM" id="CLU_140970_0_0_5"/>
<dbReference type="OrthoDB" id="7874397at2"/>
<dbReference type="eggNOG" id="ENOG502Z9FJ">
    <property type="taxonomic scope" value="Bacteria"/>
</dbReference>
<reference evidence="1 2" key="1">
    <citation type="journal article" date="2010" name="J. Bacteriol.">
        <title>Genome sequences of Pelagibaca bermudensis HTCC2601T and Maritimibacter alkaliphilus HTCC2654T, the type strains of two marine Roseobacter genera.</title>
        <authorList>
            <person name="Thrash J.C."/>
            <person name="Cho J.C."/>
            <person name="Ferriera S."/>
            <person name="Johnson J."/>
            <person name="Vergin K.L."/>
            <person name="Giovannoni S.J."/>
        </authorList>
    </citation>
    <scope>NUCLEOTIDE SEQUENCE [LARGE SCALE GENOMIC DNA]</scope>
    <source>
        <strain evidence="1 2">HTCC2654</strain>
    </source>
</reference>
<comment type="caution">
    <text evidence="1">The sequence shown here is derived from an EMBL/GenBank/DDBJ whole genome shotgun (WGS) entry which is preliminary data.</text>
</comment>
<accession>A3VHV8</accession>
<protein>
    <submittedName>
        <fullName evidence="1">Uncharacterized protein</fullName>
    </submittedName>
</protein>
<name>A3VHV8_9RHOB</name>
<dbReference type="Proteomes" id="UP000002931">
    <property type="component" value="Unassembled WGS sequence"/>
</dbReference>